<dbReference type="Proteomes" id="UP001519308">
    <property type="component" value="Unassembled WGS sequence"/>
</dbReference>
<evidence type="ECO:0000256" key="1">
    <source>
        <dbReference type="ARBA" id="ARBA00023118"/>
    </source>
</evidence>
<name>A0ABS4K736_9CLOT</name>
<keyword evidence="3" id="KW-1185">Reference proteome</keyword>
<evidence type="ECO:0000313" key="3">
    <source>
        <dbReference type="Proteomes" id="UP001519308"/>
    </source>
</evidence>
<reference evidence="2 3" key="1">
    <citation type="submission" date="2021-03" db="EMBL/GenBank/DDBJ databases">
        <title>Genomic Encyclopedia of Type Strains, Phase IV (KMG-IV): sequencing the most valuable type-strain genomes for metagenomic binning, comparative biology and taxonomic classification.</title>
        <authorList>
            <person name="Goeker M."/>
        </authorList>
    </citation>
    <scope>NUCLEOTIDE SEQUENCE [LARGE SCALE GENOMIC DNA]</scope>
    <source>
        <strain evidence="2 3">DSM 28650</strain>
    </source>
</reference>
<keyword evidence="1" id="KW-0051">Antiviral defense</keyword>
<dbReference type="EMBL" id="JAGGLL010000021">
    <property type="protein sequence ID" value="MBP2022936.1"/>
    <property type="molecule type" value="Genomic_DNA"/>
</dbReference>
<gene>
    <name evidence="2" type="ORF">J2Z44_002761</name>
</gene>
<dbReference type="RefSeq" id="WP_021283464.1">
    <property type="nucleotide sequence ID" value="NZ_JAGGLL010000021.1"/>
</dbReference>
<dbReference type="InterPro" id="IPR013421">
    <property type="entry name" value="CRISPR-assoc_prot_Cas5_HALMA"/>
</dbReference>
<dbReference type="NCBIfam" id="TIGR02592">
    <property type="entry name" value="cas_Cas5h"/>
    <property type="match status" value="1"/>
</dbReference>
<organism evidence="2 3">
    <name type="scientific">Clostridium punense</name>
    <dbReference type="NCBI Taxonomy" id="1054297"/>
    <lineage>
        <taxon>Bacteria</taxon>
        <taxon>Bacillati</taxon>
        <taxon>Bacillota</taxon>
        <taxon>Clostridia</taxon>
        <taxon>Eubacteriales</taxon>
        <taxon>Clostridiaceae</taxon>
        <taxon>Clostridium</taxon>
    </lineage>
</organism>
<dbReference type="NCBIfam" id="TIGR02593">
    <property type="entry name" value="CRISPR_cas5"/>
    <property type="match status" value="1"/>
</dbReference>
<protein>
    <submittedName>
        <fullName evidence="2">CRISPR-associated protein Cas5h</fullName>
    </submittedName>
</protein>
<proteinExistence type="predicted"/>
<dbReference type="InterPro" id="IPR013422">
    <property type="entry name" value="CRISPR-assoc_prot_Cas5_N"/>
</dbReference>
<comment type="caution">
    <text evidence="2">The sequence shown here is derived from an EMBL/GenBank/DDBJ whole genome shotgun (WGS) entry which is preliminary data.</text>
</comment>
<accession>A0ABS4K736</accession>
<sequence>MDVLKFTLSGRTAFFKKPDVNSYYYFTYGNIHKVALLGILGAIMGFEGYNQKAMGETYKEVYEECNTKIETGPYPEFYEKLRNIKVAIVPENEKGYIEKKIQVFNNSVGYASHEKGGNLIVKEQWLENPKWSIYLLVQGKIEEEIANRLSSFSFKYLPYLGKNDHVANIDNVEIIRTVERVENVDKIHSLYIEDYFQLNVCEEDNIFDSVDDYESIWKYEELLPVALEENTNKYEFERFIFTNSSLSTKKEALVYNCDGKFIFFF</sequence>
<evidence type="ECO:0000313" key="2">
    <source>
        <dbReference type="EMBL" id="MBP2022936.1"/>
    </source>
</evidence>